<dbReference type="InterPro" id="IPR029033">
    <property type="entry name" value="His_PPase_superfam"/>
</dbReference>
<keyword evidence="2" id="KW-0413">Isomerase</keyword>
<dbReference type="EMBL" id="JASVWF010000001">
    <property type="protein sequence ID" value="MDL5154714.1"/>
    <property type="molecule type" value="Genomic_DNA"/>
</dbReference>
<dbReference type="PANTHER" id="PTHR48100">
    <property type="entry name" value="BROAD-SPECIFICITY PHOSPHATASE YOR283W-RELATED"/>
    <property type="match status" value="1"/>
</dbReference>
<name>A0ABT7M227_9PSEU</name>
<dbReference type="Gene3D" id="3.40.50.1240">
    <property type="entry name" value="Phosphoglycerate mutase-like"/>
    <property type="match status" value="1"/>
</dbReference>
<dbReference type="PANTHER" id="PTHR48100:SF1">
    <property type="entry name" value="HISTIDINE PHOSPHATASE FAMILY PROTEIN-RELATED"/>
    <property type="match status" value="1"/>
</dbReference>
<dbReference type="InterPro" id="IPR050275">
    <property type="entry name" value="PGM_Phosphatase"/>
</dbReference>
<dbReference type="InterPro" id="IPR001345">
    <property type="entry name" value="PG/BPGM_mutase_AS"/>
</dbReference>
<organism evidence="3 4">
    <name type="scientific">Actinomycetospora termitidis</name>
    <dbReference type="NCBI Taxonomy" id="3053470"/>
    <lineage>
        <taxon>Bacteria</taxon>
        <taxon>Bacillati</taxon>
        <taxon>Actinomycetota</taxon>
        <taxon>Actinomycetes</taxon>
        <taxon>Pseudonocardiales</taxon>
        <taxon>Pseudonocardiaceae</taxon>
        <taxon>Actinomycetospora</taxon>
    </lineage>
</organism>
<dbReference type="Proteomes" id="UP001231924">
    <property type="component" value="Unassembled WGS sequence"/>
</dbReference>
<proteinExistence type="predicted"/>
<dbReference type="PROSITE" id="PS00175">
    <property type="entry name" value="PG_MUTASE"/>
    <property type="match status" value="1"/>
</dbReference>
<keyword evidence="1" id="KW-0324">Glycolysis</keyword>
<keyword evidence="3" id="KW-0378">Hydrolase</keyword>
<evidence type="ECO:0000256" key="2">
    <source>
        <dbReference type="ARBA" id="ARBA00023235"/>
    </source>
</evidence>
<reference evidence="3 4" key="1">
    <citation type="submission" date="2023-06" db="EMBL/GenBank/DDBJ databases">
        <title>Actinomycetospora Odt1-22.</title>
        <authorList>
            <person name="Supong K."/>
        </authorList>
    </citation>
    <scope>NUCLEOTIDE SEQUENCE [LARGE SCALE GENOMIC DNA]</scope>
    <source>
        <strain evidence="3 4">Odt1-22</strain>
    </source>
</reference>
<gene>
    <name evidence="3" type="ORF">QRT03_01995</name>
</gene>
<accession>A0ABT7M227</accession>
<dbReference type="SUPFAM" id="SSF53254">
    <property type="entry name" value="Phosphoglycerate mutase-like"/>
    <property type="match status" value="1"/>
</dbReference>
<dbReference type="InterPro" id="IPR013078">
    <property type="entry name" value="His_Pase_superF_clade-1"/>
</dbReference>
<evidence type="ECO:0000256" key="1">
    <source>
        <dbReference type="ARBA" id="ARBA00023152"/>
    </source>
</evidence>
<protein>
    <submittedName>
        <fullName evidence="3">Histidine phosphatase family protein</fullName>
        <ecNumber evidence="3">3.1.3.-</ecNumber>
    </submittedName>
</protein>
<keyword evidence="4" id="KW-1185">Reference proteome</keyword>
<sequence length="218" mass="22863">METVTRLVLARHGQTPANVAKALDTVLPGPGLTDLGRQQAEALGKELAADLAVTALYASQARRAQETAGLVGGVLGLSVGVVEGVHEVQVGDLEGHADDESVAVFRSVYDAWRDGDVDARMPGGESGRDVLDRYLPAVDDLRARHPGETTVLVSHGAVLRLVGHALAGETDLRPAGDDHLDNCGRLEFEALPDGGWRLLAWRREAPGGLASSRDATGG</sequence>
<dbReference type="GO" id="GO:0016787">
    <property type="term" value="F:hydrolase activity"/>
    <property type="evidence" value="ECO:0007669"/>
    <property type="project" value="UniProtKB-KW"/>
</dbReference>
<dbReference type="CDD" id="cd07067">
    <property type="entry name" value="HP_PGM_like"/>
    <property type="match status" value="1"/>
</dbReference>
<dbReference type="Pfam" id="PF00300">
    <property type="entry name" value="His_Phos_1"/>
    <property type="match status" value="1"/>
</dbReference>
<dbReference type="RefSeq" id="WP_286050750.1">
    <property type="nucleotide sequence ID" value="NZ_JASVWF010000001.1"/>
</dbReference>
<evidence type="ECO:0000313" key="3">
    <source>
        <dbReference type="EMBL" id="MDL5154714.1"/>
    </source>
</evidence>
<dbReference type="EC" id="3.1.3.-" evidence="3"/>
<dbReference type="SMART" id="SM00855">
    <property type="entry name" value="PGAM"/>
    <property type="match status" value="1"/>
</dbReference>
<evidence type="ECO:0000313" key="4">
    <source>
        <dbReference type="Proteomes" id="UP001231924"/>
    </source>
</evidence>
<comment type="caution">
    <text evidence="3">The sequence shown here is derived from an EMBL/GenBank/DDBJ whole genome shotgun (WGS) entry which is preliminary data.</text>
</comment>